<evidence type="ECO:0000256" key="4">
    <source>
        <dbReference type="ARBA" id="ARBA00022692"/>
    </source>
</evidence>
<dbReference type="PROSITE" id="PS50850">
    <property type="entry name" value="MFS"/>
    <property type="match status" value="1"/>
</dbReference>
<dbReference type="Gene3D" id="1.20.1250.20">
    <property type="entry name" value="MFS general substrate transporter like domains"/>
    <property type="match status" value="2"/>
</dbReference>
<dbReference type="InterPro" id="IPR020846">
    <property type="entry name" value="MFS_dom"/>
</dbReference>
<feature type="transmembrane region" description="Helical" evidence="8">
    <location>
        <begin position="447"/>
        <end position="470"/>
    </location>
</feature>
<feature type="transmembrane region" description="Helical" evidence="8">
    <location>
        <begin position="412"/>
        <end position="435"/>
    </location>
</feature>
<dbReference type="PROSITE" id="PS00217">
    <property type="entry name" value="SUGAR_TRANSPORT_2"/>
    <property type="match status" value="1"/>
</dbReference>
<evidence type="ECO:0000256" key="8">
    <source>
        <dbReference type="SAM" id="Phobius"/>
    </source>
</evidence>
<evidence type="ECO:0000313" key="10">
    <source>
        <dbReference type="EMBL" id="OAX41121.1"/>
    </source>
</evidence>
<dbReference type="Pfam" id="PF00083">
    <property type="entry name" value="Sugar_tr"/>
    <property type="match status" value="1"/>
</dbReference>
<dbReference type="SUPFAM" id="SSF103473">
    <property type="entry name" value="MFS general substrate transporter"/>
    <property type="match status" value="1"/>
</dbReference>
<proteinExistence type="inferred from homology"/>
<feature type="transmembrane region" description="Helical" evidence="8">
    <location>
        <begin position="43"/>
        <end position="60"/>
    </location>
</feature>
<dbReference type="PANTHER" id="PTHR48022">
    <property type="entry name" value="PLASTIDIC GLUCOSE TRANSPORTER 4"/>
    <property type="match status" value="1"/>
</dbReference>
<feature type="transmembrane region" description="Helical" evidence="8">
    <location>
        <begin position="387"/>
        <end position="405"/>
    </location>
</feature>
<dbReference type="InterPro" id="IPR005828">
    <property type="entry name" value="MFS_sugar_transport-like"/>
</dbReference>
<dbReference type="GO" id="GO:0005351">
    <property type="term" value="F:carbohydrate:proton symporter activity"/>
    <property type="evidence" value="ECO:0007669"/>
    <property type="project" value="TreeGrafter"/>
</dbReference>
<dbReference type="GO" id="GO:0016020">
    <property type="term" value="C:membrane"/>
    <property type="evidence" value="ECO:0007669"/>
    <property type="project" value="UniProtKB-SubCell"/>
</dbReference>
<dbReference type="Proteomes" id="UP000092154">
    <property type="component" value="Unassembled WGS sequence"/>
</dbReference>
<evidence type="ECO:0000256" key="5">
    <source>
        <dbReference type="ARBA" id="ARBA00022989"/>
    </source>
</evidence>
<dbReference type="OrthoDB" id="8120565at2759"/>
<keyword evidence="5 8" id="KW-1133">Transmembrane helix</keyword>
<feature type="transmembrane region" description="Helical" evidence="8">
    <location>
        <begin position="482"/>
        <end position="501"/>
    </location>
</feature>
<dbReference type="PROSITE" id="PS00216">
    <property type="entry name" value="SUGAR_TRANSPORT_1"/>
    <property type="match status" value="1"/>
</dbReference>
<reference evidence="10 11" key="1">
    <citation type="submission" date="2016-06" db="EMBL/GenBank/DDBJ databases">
        <title>Comparative genomics of the ectomycorrhizal sister species Rhizopogon vinicolor and Rhizopogon vesiculosus (Basidiomycota: Boletales) reveals a divergence of the mating type B locus.</title>
        <authorList>
            <consortium name="DOE Joint Genome Institute"/>
            <person name="Mujic A.B."/>
            <person name="Kuo A."/>
            <person name="Tritt A."/>
            <person name="Lipzen A."/>
            <person name="Chen C."/>
            <person name="Johnson J."/>
            <person name="Sharma A."/>
            <person name="Barry K."/>
            <person name="Grigoriev I.V."/>
            <person name="Spatafora J.W."/>
        </authorList>
    </citation>
    <scope>NUCLEOTIDE SEQUENCE [LARGE SCALE GENOMIC DNA]</scope>
    <source>
        <strain evidence="10 11">AM-OR11-026</strain>
    </source>
</reference>
<evidence type="ECO:0000256" key="1">
    <source>
        <dbReference type="ARBA" id="ARBA00004141"/>
    </source>
</evidence>
<protein>
    <submittedName>
        <fullName evidence="10">General substrate transporter</fullName>
    </submittedName>
</protein>
<evidence type="ECO:0000256" key="7">
    <source>
        <dbReference type="ARBA" id="ARBA00049119"/>
    </source>
</evidence>
<dbReference type="InterPro" id="IPR050360">
    <property type="entry name" value="MFS_Sugar_Transporters"/>
</dbReference>
<dbReference type="STRING" id="1314800.A0A1B7N8C4"/>
<dbReference type="InParanoid" id="A0A1B7N8C4"/>
<evidence type="ECO:0000256" key="2">
    <source>
        <dbReference type="ARBA" id="ARBA00010992"/>
    </source>
</evidence>
<accession>A0A1B7N8C4</accession>
<dbReference type="AlphaFoldDB" id="A0A1B7N8C4"/>
<evidence type="ECO:0000259" key="9">
    <source>
        <dbReference type="PROSITE" id="PS50850"/>
    </source>
</evidence>
<dbReference type="EMBL" id="KV448189">
    <property type="protein sequence ID" value="OAX41121.1"/>
    <property type="molecule type" value="Genomic_DNA"/>
</dbReference>
<name>A0A1B7N8C4_9AGAM</name>
<comment type="similarity">
    <text evidence="2">Belongs to the major facilitator superfamily. Sugar transporter (TC 2.A.1.1) family.</text>
</comment>
<feature type="transmembrane region" description="Helical" evidence="8">
    <location>
        <begin position="345"/>
        <end position="367"/>
    </location>
</feature>
<feature type="transmembrane region" description="Helical" evidence="8">
    <location>
        <begin position="513"/>
        <end position="533"/>
    </location>
</feature>
<evidence type="ECO:0000256" key="6">
    <source>
        <dbReference type="ARBA" id="ARBA00023136"/>
    </source>
</evidence>
<dbReference type="PANTHER" id="PTHR48022:SF48">
    <property type="entry name" value="SUGAR TRANSPORTER, PUTATIVE (AFU_ORTHOLOGUE AFUA_3G06730)-RELATED"/>
    <property type="match status" value="1"/>
</dbReference>
<sequence length="539" mass="58750">MPRRLPLSPIDSKQEVDKCSDSDLNLARLEGRVGLRGLFENRFILGITLFSTLGGFLFGYDPGVVSNVLAIESFGAAFPDIYTNAKLKGWFVSILLLAAWFGSLVNGPVCDKIGRKRDIIFNVVIFLIGSSLQAGDTAPIHLFAGRVVSGLAIGSLTHVVPMYLAEISSANIRGSLVSLQQLAITLGVSDTTNWIAYGTSHIGGTRCAPEIPYSGRLLNGSPTFDPYNDVPVGGCTGQTQASWRIAVGFQLLPALFLGVGMLFMPYSPRWLMEQGREEEALQTLSRLRRKPADDRSVRFEFLEIMAEVRYAREAMKAAYPDAGSFRMFINNYLIFFSSWPKFKRLAIGGLTMFFQQFIGCTAIIYYAPTIFGQLGLNPNTTSLLATGVYGVVNMLATLPAIILLDSVGRRPLLISGAAGCLTCLVVVGALVTVYGRDWSAHEAAARTAIVFVFLYDVNFSYSWAPIGWLLPSEIFPLHLRSTGISITTSITWISNFVVGLVSPSMLTTSKSGLAYFTFAGFSLLALLSATFLYPETKGR</sequence>
<dbReference type="InterPro" id="IPR036259">
    <property type="entry name" value="MFS_trans_sf"/>
</dbReference>
<dbReference type="InterPro" id="IPR003663">
    <property type="entry name" value="Sugar/inositol_transpt"/>
</dbReference>
<keyword evidence="3" id="KW-0813">Transport</keyword>
<keyword evidence="6 8" id="KW-0472">Membrane</keyword>
<dbReference type="PRINTS" id="PR00171">
    <property type="entry name" value="SUGRTRNSPORT"/>
</dbReference>
<comment type="catalytic activity">
    <reaction evidence="7">
        <text>myo-inositol(out) + H(+)(out) = myo-inositol(in) + H(+)(in)</text>
        <dbReference type="Rhea" id="RHEA:60364"/>
        <dbReference type="ChEBI" id="CHEBI:15378"/>
        <dbReference type="ChEBI" id="CHEBI:17268"/>
    </reaction>
</comment>
<comment type="subcellular location">
    <subcellularLocation>
        <location evidence="1">Membrane</location>
        <topology evidence="1">Multi-pass membrane protein</topology>
    </subcellularLocation>
</comment>
<feature type="transmembrane region" description="Helical" evidence="8">
    <location>
        <begin position="119"/>
        <end position="135"/>
    </location>
</feature>
<evidence type="ECO:0000256" key="3">
    <source>
        <dbReference type="ARBA" id="ARBA00022448"/>
    </source>
</evidence>
<keyword evidence="11" id="KW-1185">Reference proteome</keyword>
<gene>
    <name evidence="10" type="ORF">K503DRAFT_838939</name>
</gene>
<evidence type="ECO:0000313" key="11">
    <source>
        <dbReference type="Proteomes" id="UP000092154"/>
    </source>
</evidence>
<dbReference type="InterPro" id="IPR005829">
    <property type="entry name" value="Sugar_transporter_CS"/>
</dbReference>
<organism evidence="10 11">
    <name type="scientific">Rhizopogon vinicolor AM-OR11-026</name>
    <dbReference type="NCBI Taxonomy" id="1314800"/>
    <lineage>
        <taxon>Eukaryota</taxon>
        <taxon>Fungi</taxon>
        <taxon>Dikarya</taxon>
        <taxon>Basidiomycota</taxon>
        <taxon>Agaricomycotina</taxon>
        <taxon>Agaricomycetes</taxon>
        <taxon>Agaricomycetidae</taxon>
        <taxon>Boletales</taxon>
        <taxon>Suillineae</taxon>
        <taxon>Rhizopogonaceae</taxon>
        <taxon>Rhizopogon</taxon>
    </lineage>
</organism>
<feature type="domain" description="Major facilitator superfamily (MFS) profile" evidence="9">
    <location>
        <begin position="47"/>
        <end position="537"/>
    </location>
</feature>
<feature type="transmembrane region" description="Helical" evidence="8">
    <location>
        <begin position="89"/>
        <end position="107"/>
    </location>
</feature>
<feature type="non-terminal residue" evidence="10">
    <location>
        <position position="539"/>
    </location>
</feature>
<keyword evidence="4 8" id="KW-0812">Transmembrane</keyword>
<feature type="transmembrane region" description="Helical" evidence="8">
    <location>
        <begin position="247"/>
        <end position="266"/>
    </location>
</feature>